<protein>
    <submittedName>
        <fullName evidence="3">AbrB/MazE/SpoVT family DNA-binding domain-containing protein</fullName>
    </submittedName>
</protein>
<keyword evidence="4" id="KW-1185">Reference proteome</keyword>
<dbReference type="NCBIfam" id="TIGR01439">
    <property type="entry name" value="lp_hng_hel_AbrB"/>
    <property type="match status" value="1"/>
</dbReference>
<evidence type="ECO:0000313" key="3">
    <source>
        <dbReference type="EMBL" id="RFU17274.1"/>
    </source>
</evidence>
<feature type="domain" description="SpoVT-AbrB" evidence="2">
    <location>
        <begin position="1"/>
        <end position="48"/>
    </location>
</feature>
<evidence type="ECO:0000259" key="2">
    <source>
        <dbReference type="PROSITE" id="PS51740"/>
    </source>
</evidence>
<evidence type="ECO:0000256" key="1">
    <source>
        <dbReference type="PROSITE-ProRule" id="PRU01076"/>
    </source>
</evidence>
<proteinExistence type="predicted"/>
<dbReference type="AlphaFoldDB" id="A0A372IQV8"/>
<dbReference type="Pfam" id="PF04014">
    <property type="entry name" value="MazE_antitoxin"/>
    <property type="match status" value="1"/>
</dbReference>
<name>A0A372IQV8_9BACT</name>
<accession>A0A372IQV8</accession>
<dbReference type="Proteomes" id="UP000264702">
    <property type="component" value="Unassembled WGS sequence"/>
</dbReference>
<organism evidence="3 4">
    <name type="scientific">Paracidobacterium acidisoli</name>
    <dbReference type="NCBI Taxonomy" id="2303751"/>
    <lineage>
        <taxon>Bacteria</taxon>
        <taxon>Pseudomonadati</taxon>
        <taxon>Acidobacteriota</taxon>
        <taxon>Terriglobia</taxon>
        <taxon>Terriglobales</taxon>
        <taxon>Acidobacteriaceae</taxon>
        <taxon>Paracidobacterium</taxon>
    </lineage>
</organism>
<dbReference type="GO" id="GO:0003677">
    <property type="term" value="F:DNA binding"/>
    <property type="evidence" value="ECO:0007669"/>
    <property type="project" value="UniProtKB-UniRule"/>
</dbReference>
<dbReference type="OrthoDB" id="9811597at2"/>
<dbReference type="EMBL" id="QVQT01000003">
    <property type="protein sequence ID" value="RFU17274.1"/>
    <property type="molecule type" value="Genomic_DNA"/>
</dbReference>
<dbReference type="SUPFAM" id="SSF89447">
    <property type="entry name" value="AbrB/MazE/MraZ-like"/>
    <property type="match status" value="1"/>
</dbReference>
<dbReference type="PROSITE" id="PS51740">
    <property type="entry name" value="SPOVT_ABRB"/>
    <property type="match status" value="1"/>
</dbReference>
<dbReference type="SMART" id="SM00966">
    <property type="entry name" value="SpoVT_AbrB"/>
    <property type="match status" value="1"/>
</dbReference>
<keyword evidence="1 3" id="KW-0238">DNA-binding</keyword>
<comment type="caution">
    <text evidence="3">The sequence shown here is derived from an EMBL/GenBank/DDBJ whole genome shotgun (WGS) entry which is preliminary data.</text>
</comment>
<gene>
    <name evidence="3" type="ORF">D0Y96_10090</name>
</gene>
<dbReference type="Gene3D" id="2.10.260.10">
    <property type="match status" value="1"/>
</dbReference>
<dbReference type="InterPro" id="IPR007159">
    <property type="entry name" value="SpoVT-AbrB_dom"/>
</dbReference>
<reference evidence="3 4" key="1">
    <citation type="submission" date="2018-08" db="EMBL/GenBank/DDBJ databases">
        <title>Acidipila sp. 4G-K13, an acidobacterium isolated from forest soil.</title>
        <authorList>
            <person name="Gao Z.-H."/>
            <person name="Qiu L.-H."/>
        </authorList>
    </citation>
    <scope>NUCLEOTIDE SEQUENCE [LARGE SCALE GENOMIC DNA]</scope>
    <source>
        <strain evidence="3 4">4G-K13</strain>
    </source>
</reference>
<sequence length="81" mass="8849">MSRTTVTSKGQVTIPADVRDQLGLKAGDRLEFVLNEKTGHFEMIPATLSIRSLKGILPKLKTPLSVREMNEIIAEEGASRG</sequence>
<dbReference type="InterPro" id="IPR037914">
    <property type="entry name" value="SpoVT-AbrB_sf"/>
</dbReference>
<evidence type="ECO:0000313" key="4">
    <source>
        <dbReference type="Proteomes" id="UP000264702"/>
    </source>
</evidence>